<dbReference type="EMBL" id="BART01019779">
    <property type="protein sequence ID" value="GAG96119.1"/>
    <property type="molecule type" value="Genomic_DNA"/>
</dbReference>
<dbReference type="AlphaFoldDB" id="X1BJQ1"/>
<sequence length="159" mass="17894">DTVWNISMSPNVKSMKGILFLFIDPADSGALYGRDSEKFYNPKINKVSITLDGNPNQLFASGMLKHQQWDEIRKHFADGKHRTIPTVAKELELSDMTLGYYLTDKFALWIDLRTTDDDSLHGSGRKLEGASQSINIQIEKDAETAGALDAYIFYICVDN</sequence>
<accession>X1BJQ1</accession>
<proteinExistence type="predicted"/>
<feature type="non-terminal residue" evidence="1">
    <location>
        <position position="1"/>
    </location>
</feature>
<comment type="caution">
    <text evidence="1">The sequence shown here is derived from an EMBL/GenBank/DDBJ whole genome shotgun (WGS) entry which is preliminary data.</text>
</comment>
<gene>
    <name evidence="1" type="ORF">S01H4_36915</name>
</gene>
<reference evidence="1" key="1">
    <citation type="journal article" date="2014" name="Front. Microbiol.">
        <title>High frequency of phylogenetically diverse reductive dehalogenase-homologous genes in deep subseafloor sedimentary metagenomes.</title>
        <authorList>
            <person name="Kawai M."/>
            <person name="Futagami T."/>
            <person name="Toyoda A."/>
            <person name="Takaki Y."/>
            <person name="Nishi S."/>
            <person name="Hori S."/>
            <person name="Arai W."/>
            <person name="Tsubouchi T."/>
            <person name="Morono Y."/>
            <person name="Uchiyama I."/>
            <person name="Ito T."/>
            <person name="Fujiyama A."/>
            <person name="Inagaki F."/>
            <person name="Takami H."/>
        </authorList>
    </citation>
    <scope>NUCLEOTIDE SEQUENCE</scope>
    <source>
        <strain evidence="1">Expedition CK06-06</strain>
    </source>
</reference>
<evidence type="ECO:0000313" key="1">
    <source>
        <dbReference type="EMBL" id="GAG96119.1"/>
    </source>
</evidence>
<name>X1BJQ1_9ZZZZ</name>
<protein>
    <submittedName>
        <fullName evidence="1">Uncharacterized protein</fullName>
    </submittedName>
</protein>
<organism evidence="1">
    <name type="scientific">marine sediment metagenome</name>
    <dbReference type="NCBI Taxonomy" id="412755"/>
    <lineage>
        <taxon>unclassified sequences</taxon>
        <taxon>metagenomes</taxon>
        <taxon>ecological metagenomes</taxon>
    </lineage>
</organism>